<proteinExistence type="predicted"/>
<feature type="region of interest" description="Disordered" evidence="1">
    <location>
        <begin position="203"/>
        <end position="256"/>
    </location>
</feature>
<feature type="compositionally biased region" description="Polar residues" evidence="1">
    <location>
        <begin position="47"/>
        <end position="56"/>
    </location>
</feature>
<dbReference type="Proteomes" id="UP000091967">
    <property type="component" value="Unassembled WGS sequence"/>
</dbReference>
<feature type="compositionally biased region" description="Pro residues" evidence="1">
    <location>
        <begin position="107"/>
        <end position="119"/>
    </location>
</feature>
<dbReference type="AlphaFoldDB" id="A0A1B8ASQ7"/>
<protein>
    <submittedName>
        <fullName evidence="2">Uncharacterized protein</fullName>
    </submittedName>
</protein>
<evidence type="ECO:0000313" key="3">
    <source>
        <dbReference type="Proteomes" id="UP000091967"/>
    </source>
</evidence>
<comment type="caution">
    <text evidence="2">The sequence shown here is derived from an EMBL/GenBank/DDBJ whole genome shotgun (WGS) entry which is preliminary data.</text>
</comment>
<evidence type="ECO:0000313" key="2">
    <source>
        <dbReference type="EMBL" id="OBS23401.1"/>
    </source>
</evidence>
<feature type="compositionally biased region" description="Low complexity" evidence="1">
    <location>
        <begin position="89"/>
        <end position="106"/>
    </location>
</feature>
<keyword evidence="3" id="KW-1185">Reference proteome</keyword>
<gene>
    <name evidence="2" type="ORF">FPOA_03949</name>
</gene>
<name>A0A1B8ASQ7_FUSPO</name>
<accession>A0A1B8ASQ7</accession>
<feature type="compositionally biased region" description="Low complexity" evidence="1">
    <location>
        <begin position="219"/>
        <end position="229"/>
    </location>
</feature>
<sequence>MSPPQTLSPPRPAGLVVFHVGWVPVYPPGNASQLSAAEVNRDLVSPLASTSGQQPGLASRPDQVSSVPSSSLPSPPPSPRRRRPRRRSGPYPRSSPPSSGEDGGPSYPTPPSTPPPTRTPTPSSGRKKLCSECRHEFSYKNYADHVKCHALEGDEGAPAKPCKQCRTHPEMCRVAINPKRMGTYACVCCIKGHKSCEHTAHKVRGGDGGPDRHPMLLEDGSSPSDGGSDTHPVVLGDVTSSSEEVNHGTPVSVGVA</sequence>
<feature type="region of interest" description="Disordered" evidence="1">
    <location>
        <begin position="45"/>
        <end position="127"/>
    </location>
</feature>
<evidence type="ECO:0000256" key="1">
    <source>
        <dbReference type="SAM" id="MobiDB-lite"/>
    </source>
</evidence>
<dbReference type="EMBL" id="LYXU01000002">
    <property type="protein sequence ID" value="OBS23401.1"/>
    <property type="molecule type" value="Genomic_DNA"/>
</dbReference>
<feature type="compositionally biased region" description="Basic residues" evidence="1">
    <location>
        <begin position="79"/>
        <end position="88"/>
    </location>
</feature>
<feature type="compositionally biased region" description="Low complexity" evidence="1">
    <location>
        <begin position="59"/>
        <end position="72"/>
    </location>
</feature>
<reference evidence="2 3" key="1">
    <citation type="submission" date="2016-06" db="EMBL/GenBank/DDBJ databases">
        <title>Living apart together: crosstalk between the core and supernumerary genomes in a fungal plant pathogen.</title>
        <authorList>
            <person name="Vanheule A."/>
            <person name="Audenaert K."/>
            <person name="Warris S."/>
            <person name="Van De Geest H."/>
            <person name="Schijlen E."/>
            <person name="Hofte M."/>
            <person name="De Saeger S."/>
            <person name="Haesaert G."/>
            <person name="Waalwijk C."/>
            <person name="Van Der Lee T."/>
        </authorList>
    </citation>
    <scope>NUCLEOTIDE SEQUENCE [LARGE SCALE GENOMIC DNA]</scope>
    <source>
        <strain evidence="2 3">2516</strain>
    </source>
</reference>
<organism evidence="2 3">
    <name type="scientific">Fusarium poae</name>
    <dbReference type="NCBI Taxonomy" id="36050"/>
    <lineage>
        <taxon>Eukaryota</taxon>
        <taxon>Fungi</taxon>
        <taxon>Dikarya</taxon>
        <taxon>Ascomycota</taxon>
        <taxon>Pezizomycotina</taxon>
        <taxon>Sordariomycetes</taxon>
        <taxon>Hypocreomycetidae</taxon>
        <taxon>Hypocreales</taxon>
        <taxon>Nectriaceae</taxon>
        <taxon>Fusarium</taxon>
    </lineage>
</organism>